<protein>
    <submittedName>
        <fullName evidence="1">Uncharacterized protein</fullName>
    </submittedName>
</protein>
<sequence>MSKKIAVYLVIFSIFLTGFSDSFTSSNKNVEVFDLTQSKVVKITPTNKVLQKEAEKSIRSITLLSKKVSPLPRKGALVRIPLDPAVSIRNEWMDDLVDEVIIIFGEREKPLLMVFTDENRTLFFEYNYNPKEIRTLLK</sequence>
<reference evidence="1 2" key="1">
    <citation type="submission" date="2016-10" db="EMBL/GenBank/DDBJ databases">
        <authorList>
            <person name="Varghese N."/>
            <person name="Submissions S."/>
        </authorList>
    </citation>
    <scope>NUCLEOTIDE SEQUENCE [LARGE SCALE GENOMIC DNA]</scope>
    <source>
        <strain evidence="1 2">DSM 13796</strain>
    </source>
</reference>
<proteinExistence type="predicted"/>
<dbReference type="RefSeq" id="WP_061803798.1">
    <property type="nucleotide sequence ID" value="NZ_FOXX01000002.1"/>
</dbReference>
<organism evidence="1 2">
    <name type="scientific">Priestia endophytica DSM 13796</name>
    <dbReference type="NCBI Taxonomy" id="1121089"/>
    <lineage>
        <taxon>Bacteria</taxon>
        <taxon>Bacillati</taxon>
        <taxon>Bacillota</taxon>
        <taxon>Bacilli</taxon>
        <taxon>Bacillales</taxon>
        <taxon>Bacillaceae</taxon>
        <taxon>Priestia</taxon>
    </lineage>
</organism>
<evidence type="ECO:0000313" key="2">
    <source>
        <dbReference type="Proteomes" id="UP000182762"/>
    </source>
</evidence>
<dbReference type="Proteomes" id="UP000182762">
    <property type="component" value="Unassembled WGS sequence"/>
</dbReference>
<dbReference type="EMBL" id="FOXX01000002">
    <property type="protein sequence ID" value="SFQ42275.1"/>
    <property type="molecule type" value="Genomic_DNA"/>
</dbReference>
<evidence type="ECO:0000313" key="1">
    <source>
        <dbReference type="EMBL" id="SFQ42275.1"/>
    </source>
</evidence>
<gene>
    <name evidence="1" type="ORF">SAMN02745910_01394</name>
</gene>
<keyword evidence="2" id="KW-1185">Reference proteome</keyword>
<dbReference type="GeneID" id="93710112"/>
<name>A0A1I5YDH9_9BACI</name>
<comment type="caution">
    <text evidence="1">The sequence shown here is derived from an EMBL/GenBank/DDBJ whole genome shotgun (WGS) entry which is preliminary data.</text>
</comment>
<accession>A0A1I5YDH9</accession>